<comment type="caution">
    <text evidence="1">The sequence shown here is derived from an EMBL/GenBank/DDBJ whole genome shotgun (WGS) entry which is preliminary data.</text>
</comment>
<keyword evidence="2" id="KW-1185">Reference proteome</keyword>
<protein>
    <submittedName>
        <fullName evidence="1">Uncharacterized protein</fullName>
    </submittedName>
</protein>
<accession>A0ABP4WDJ5</accession>
<proteinExistence type="predicted"/>
<organism evidence="1 2">
    <name type="scientific">Agromyces humatus</name>
    <dbReference type="NCBI Taxonomy" id="279573"/>
    <lineage>
        <taxon>Bacteria</taxon>
        <taxon>Bacillati</taxon>
        <taxon>Actinomycetota</taxon>
        <taxon>Actinomycetes</taxon>
        <taxon>Micrococcales</taxon>
        <taxon>Microbacteriaceae</taxon>
        <taxon>Agromyces</taxon>
    </lineage>
</organism>
<evidence type="ECO:0000313" key="1">
    <source>
        <dbReference type="EMBL" id="GAA1752200.1"/>
    </source>
</evidence>
<dbReference type="Proteomes" id="UP001500506">
    <property type="component" value="Unassembled WGS sequence"/>
</dbReference>
<reference evidence="2" key="1">
    <citation type="journal article" date="2019" name="Int. J. Syst. Evol. Microbiol.">
        <title>The Global Catalogue of Microorganisms (GCM) 10K type strain sequencing project: providing services to taxonomists for standard genome sequencing and annotation.</title>
        <authorList>
            <consortium name="The Broad Institute Genomics Platform"/>
            <consortium name="The Broad Institute Genome Sequencing Center for Infectious Disease"/>
            <person name="Wu L."/>
            <person name="Ma J."/>
        </authorList>
    </citation>
    <scope>NUCLEOTIDE SEQUENCE [LARGE SCALE GENOMIC DNA]</scope>
    <source>
        <strain evidence="2">JCM 14319</strain>
    </source>
</reference>
<evidence type="ECO:0000313" key="2">
    <source>
        <dbReference type="Proteomes" id="UP001500506"/>
    </source>
</evidence>
<sequence length="414" mass="45084">MEAKYRTGKTSLADVRNAVGVLNDVNEHFSTAAAQAAGLKTRHVYRYALFSASGFTQDAQSYALAHQLSLIDLSAPAFEPILQLAARIANALFDLASDVGVDRFPIGQVRDALRGAFGTLPGQSRADDFESLSSAEAAAKNATTNGGLPIDRLARIAAEAADSDLAMYFAFTATPFIAVLVPDEPVDAAVFFGDAREARRDIRIVFAGEDAANGEWALIAQQGDRPVTLRLATAPGIEPWLLGGAPTTDGDDRTGLLTVSVDGNEVELAFEPIQIESTAPELWRIARTERQNREFAFRPERRSDLDEAAWSWAAIQELMVRLRLEAPVQARIIEIASRNGGIITRGEVYAYAGFPPDRMLKGFTRPTNRIANVLKSKGMLPDDAQMPLQAEYDGAVAATHFVVPREFVLFFDRR</sequence>
<dbReference type="EMBL" id="BAAANH010000001">
    <property type="protein sequence ID" value="GAA1752200.1"/>
    <property type="molecule type" value="Genomic_DNA"/>
</dbReference>
<name>A0ABP4WDJ5_9MICO</name>
<gene>
    <name evidence="1" type="ORF">GCM10009747_07230</name>
</gene>